<proteinExistence type="inferred from homology"/>
<keyword evidence="3" id="KW-1185">Reference proteome</keyword>
<evidence type="ECO:0000256" key="1">
    <source>
        <dbReference type="ARBA" id="ARBA00005721"/>
    </source>
</evidence>
<dbReference type="InterPro" id="IPR005531">
    <property type="entry name" value="Asp23"/>
</dbReference>
<dbReference type="RefSeq" id="WP_188847430.1">
    <property type="nucleotide sequence ID" value="NZ_BMPJ01000013.1"/>
</dbReference>
<dbReference type="Proteomes" id="UP001589830">
    <property type="component" value="Unassembled WGS sequence"/>
</dbReference>
<evidence type="ECO:0000313" key="3">
    <source>
        <dbReference type="Proteomes" id="UP001589830"/>
    </source>
</evidence>
<organism evidence="2 3">
    <name type="scientific">Thermus composti</name>
    <dbReference type="NCBI Taxonomy" id="532059"/>
    <lineage>
        <taxon>Bacteria</taxon>
        <taxon>Thermotogati</taxon>
        <taxon>Deinococcota</taxon>
        <taxon>Deinococci</taxon>
        <taxon>Thermales</taxon>
        <taxon>Thermaceae</taxon>
        <taxon>Thermus</taxon>
    </lineage>
</organism>
<reference evidence="2 3" key="1">
    <citation type="submission" date="2024-09" db="EMBL/GenBank/DDBJ databases">
        <authorList>
            <person name="Sun Q."/>
            <person name="Mori K."/>
        </authorList>
    </citation>
    <scope>NUCLEOTIDE SEQUENCE [LARGE SCALE GENOMIC DNA]</scope>
    <source>
        <strain evidence="2 3">NCAIM B.02340</strain>
    </source>
</reference>
<gene>
    <name evidence="2" type="ORF">ACFFFP_09715</name>
</gene>
<dbReference type="Pfam" id="PF03780">
    <property type="entry name" value="Asp23"/>
    <property type="match status" value="1"/>
</dbReference>
<comment type="similarity">
    <text evidence="1">Belongs to the asp23 family.</text>
</comment>
<evidence type="ECO:0000313" key="2">
    <source>
        <dbReference type="EMBL" id="MFC0596437.1"/>
    </source>
</evidence>
<comment type="caution">
    <text evidence="2">The sequence shown here is derived from an EMBL/GenBank/DDBJ whole genome shotgun (WGS) entry which is preliminary data.</text>
</comment>
<dbReference type="EMBL" id="JBHLTW010000041">
    <property type="protein sequence ID" value="MFC0596437.1"/>
    <property type="molecule type" value="Genomic_DNA"/>
</dbReference>
<accession>A0ABV6Q2U0</accession>
<sequence>MVDYEVSDHALEALVAYALEGLEGLRPFAPPQVLKRQRPVRLERTGEGLVVEVWVAVDYGQVIPELAEKAQRAVAEALYLATGERVKAVNLTVAQVQDPRGGHAQAG</sequence>
<protein>
    <submittedName>
        <fullName evidence="2">Asp23/Gls24 family envelope stress response protein</fullName>
    </submittedName>
</protein>
<name>A0ABV6Q2U0_9DEIN</name>